<evidence type="ECO:0000313" key="3">
    <source>
        <dbReference type="EMBL" id="KAK2149577.1"/>
    </source>
</evidence>
<evidence type="ECO:0000313" key="4">
    <source>
        <dbReference type="Proteomes" id="UP001208570"/>
    </source>
</evidence>
<feature type="transmembrane region" description="Helical" evidence="2">
    <location>
        <begin position="98"/>
        <end position="121"/>
    </location>
</feature>
<gene>
    <name evidence="3" type="ORF">LSH36_446g02029</name>
</gene>
<reference evidence="3" key="1">
    <citation type="journal article" date="2023" name="Mol. Biol. Evol.">
        <title>Third-Generation Sequencing Reveals the Adaptive Role of the Epigenome in Three Deep-Sea Polychaetes.</title>
        <authorList>
            <person name="Perez M."/>
            <person name="Aroh O."/>
            <person name="Sun Y."/>
            <person name="Lan Y."/>
            <person name="Juniper S.K."/>
            <person name="Young C.R."/>
            <person name="Angers B."/>
            <person name="Qian P.Y."/>
        </authorList>
    </citation>
    <scope>NUCLEOTIDE SEQUENCE</scope>
    <source>
        <strain evidence="3">P08H-3</strain>
    </source>
</reference>
<accession>A0AAD9JAE3</accession>
<organism evidence="3 4">
    <name type="scientific">Paralvinella palmiformis</name>
    <dbReference type="NCBI Taxonomy" id="53620"/>
    <lineage>
        <taxon>Eukaryota</taxon>
        <taxon>Metazoa</taxon>
        <taxon>Spiralia</taxon>
        <taxon>Lophotrochozoa</taxon>
        <taxon>Annelida</taxon>
        <taxon>Polychaeta</taxon>
        <taxon>Sedentaria</taxon>
        <taxon>Canalipalpata</taxon>
        <taxon>Terebellida</taxon>
        <taxon>Terebelliformia</taxon>
        <taxon>Alvinellidae</taxon>
        <taxon>Paralvinella</taxon>
    </lineage>
</organism>
<keyword evidence="2" id="KW-0812">Transmembrane</keyword>
<name>A0AAD9JAE3_9ANNE</name>
<feature type="compositionally biased region" description="Polar residues" evidence="1">
    <location>
        <begin position="147"/>
        <end position="162"/>
    </location>
</feature>
<evidence type="ECO:0000256" key="1">
    <source>
        <dbReference type="SAM" id="MobiDB-lite"/>
    </source>
</evidence>
<feature type="region of interest" description="Disordered" evidence="1">
    <location>
        <begin position="138"/>
        <end position="179"/>
    </location>
</feature>
<dbReference type="InterPro" id="IPR010530">
    <property type="entry name" value="B12D"/>
</dbReference>
<proteinExistence type="predicted"/>
<dbReference type="Proteomes" id="UP001208570">
    <property type="component" value="Unassembled WGS sequence"/>
</dbReference>
<comment type="caution">
    <text evidence="3">The sequence shown here is derived from an EMBL/GenBank/DDBJ whole genome shotgun (WGS) entry which is preliminary data.</text>
</comment>
<keyword evidence="2" id="KW-0472">Membrane</keyword>
<protein>
    <submittedName>
        <fullName evidence="3">Uncharacterized protein</fullName>
    </submittedName>
</protein>
<keyword evidence="4" id="KW-1185">Reference proteome</keyword>
<evidence type="ECO:0000256" key="2">
    <source>
        <dbReference type="SAM" id="Phobius"/>
    </source>
</evidence>
<dbReference type="Pfam" id="PF06522">
    <property type="entry name" value="B12D"/>
    <property type="match status" value="1"/>
</dbReference>
<keyword evidence="2" id="KW-1133">Transmembrane helix</keyword>
<dbReference type="EMBL" id="JAODUP010000446">
    <property type="protein sequence ID" value="KAK2149577.1"/>
    <property type="molecule type" value="Genomic_DNA"/>
</dbReference>
<dbReference type="AlphaFoldDB" id="A0AAD9JAE3"/>
<sequence>MRYISVPKNAYNLHCSVLGVQSRVRKYGLIIANVNYVIWRPLRPPGVCKTRKGLIVRPESQIWPCVVCVLLRMTFKMIGGERPSKVFGFGIFRSSPELIPVAMLPLSAVGLGVIYILYGLMTKPDVVINKKHDLPPWERVDPEKTTKASNENCPRIQASSRARPTEEGNRRPINVRKLT</sequence>